<sequence length="167" mass="18689">MHPNILVASVQQFDLLNHEMMPIEDRLYVKEGHVRGAAVSPHCLIIIKTVLSDSLTRLDQALEETGAHDVAVASIVCSELQVFGKVMRFVDRKANLNSLESHTQRFEANEAVITSLFVLYGWCLQTLMQDMAPELGGIATSIVRVFEQRRFVARDASAEIVESFFVV</sequence>
<comment type="caution">
    <text evidence="1">The sequence shown here is derived from an EMBL/GenBank/DDBJ whole genome shotgun (WGS) entry which is preliminary data.</text>
</comment>
<dbReference type="Proteomes" id="UP000294530">
    <property type="component" value="Unassembled WGS sequence"/>
</dbReference>
<reference evidence="1 2" key="1">
    <citation type="journal article" date="2021" name="Genome Biol.">
        <title>AFLAP: assembly-free linkage analysis pipeline using k-mers from genome sequencing data.</title>
        <authorList>
            <person name="Fletcher K."/>
            <person name="Zhang L."/>
            <person name="Gil J."/>
            <person name="Han R."/>
            <person name="Cavanaugh K."/>
            <person name="Michelmore R."/>
        </authorList>
    </citation>
    <scope>NUCLEOTIDE SEQUENCE [LARGE SCALE GENOMIC DNA]</scope>
    <source>
        <strain evidence="1 2">SF5</strain>
    </source>
</reference>
<dbReference type="EMBL" id="SHOA02000010">
    <property type="protein sequence ID" value="TDH70257.1"/>
    <property type="molecule type" value="Genomic_DNA"/>
</dbReference>
<organism evidence="1 2">
    <name type="scientific">Bremia lactucae</name>
    <name type="common">Lettuce downy mildew</name>
    <dbReference type="NCBI Taxonomy" id="4779"/>
    <lineage>
        <taxon>Eukaryota</taxon>
        <taxon>Sar</taxon>
        <taxon>Stramenopiles</taxon>
        <taxon>Oomycota</taxon>
        <taxon>Peronosporomycetes</taxon>
        <taxon>Peronosporales</taxon>
        <taxon>Peronosporaceae</taxon>
        <taxon>Bremia</taxon>
    </lineage>
</organism>
<name>A0A976FNU2_BRELC</name>
<dbReference type="GeneID" id="94343949"/>
<dbReference type="AlphaFoldDB" id="A0A976FNU2"/>
<evidence type="ECO:0000313" key="1">
    <source>
        <dbReference type="EMBL" id="TDH70257.1"/>
    </source>
</evidence>
<dbReference type="KEGG" id="blac:94343949"/>
<gene>
    <name evidence="1" type="ORF">CCR75_000170</name>
</gene>
<protein>
    <submittedName>
        <fullName evidence="1">Uncharacterized protein</fullName>
    </submittedName>
</protein>
<accession>A0A976FNU2</accession>
<keyword evidence="2" id="KW-1185">Reference proteome</keyword>
<dbReference type="RefSeq" id="XP_067819756.1">
    <property type="nucleotide sequence ID" value="XM_067958278.1"/>
</dbReference>
<proteinExistence type="predicted"/>
<dbReference type="OrthoDB" id="435593at2759"/>
<evidence type="ECO:0000313" key="2">
    <source>
        <dbReference type="Proteomes" id="UP000294530"/>
    </source>
</evidence>